<dbReference type="AlphaFoldDB" id="A0A7X2H720"/>
<dbReference type="InterPro" id="IPR004761">
    <property type="entry name" value="Spore_GerAB"/>
</dbReference>
<dbReference type="GO" id="GO:0009847">
    <property type="term" value="P:spore germination"/>
    <property type="evidence" value="ECO:0007669"/>
    <property type="project" value="InterPro"/>
</dbReference>
<evidence type="ECO:0000256" key="4">
    <source>
        <dbReference type="ARBA" id="ARBA00022544"/>
    </source>
</evidence>
<keyword evidence="5 8" id="KW-0812">Transmembrane</keyword>
<evidence type="ECO:0000256" key="3">
    <source>
        <dbReference type="ARBA" id="ARBA00022448"/>
    </source>
</evidence>
<evidence type="ECO:0000256" key="6">
    <source>
        <dbReference type="ARBA" id="ARBA00022989"/>
    </source>
</evidence>
<feature type="transmembrane region" description="Helical" evidence="8">
    <location>
        <begin position="185"/>
        <end position="206"/>
    </location>
</feature>
<comment type="caution">
    <text evidence="9">The sequence shown here is derived from an EMBL/GenBank/DDBJ whole genome shotgun (WGS) entry which is preliminary data.</text>
</comment>
<keyword evidence="4" id="KW-0309">Germination</keyword>
<gene>
    <name evidence="9" type="ORF">GJB61_16750</name>
</gene>
<organism evidence="9 10">
    <name type="scientific">Paenibacillus monticola</name>
    <dbReference type="NCBI Taxonomy" id="2666075"/>
    <lineage>
        <taxon>Bacteria</taxon>
        <taxon>Bacillati</taxon>
        <taxon>Bacillota</taxon>
        <taxon>Bacilli</taxon>
        <taxon>Bacillales</taxon>
        <taxon>Paenibacillaceae</taxon>
        <taxon>Paenibacillus</taxon>
    </lineage>
</organism>
<sequence length="362" mass="41049">MNQNITRVSELIICLVLFEVGSTTLFLLGGEAKQDAWLAVLIGALLGLFLLLLHLAIHRQNPSLDLFLLFRRYMGKYLGTCINLMFVGYFTYETSRNLRDLGELTVMTLLNQTPMWIIILITILVISNNVRYGPEIFFLICVVLFPFMLFTYMVIGILIPASGLIHYDFMFPILENGLKPVLKTAIPDIVSFPFGQTVLFLVFYPLATKGRNLSRAVIISYIVVALFLTLFNQLNILVLGPKIAANSTLPLLETVQLIQLAEVFERMDALFIMILFLGLGIKMTAFFNGAVIGLERITGVRSKKWILPLGAIILGLSFLSPNYTYHMEIGRVVAVKYWWPIFQFVLPLLLFVIMLIRKPKKK</sequence>
<evidence type="ECO:0000256" key="2">
    <source>
        <dbReference type="ARBA" id="ARBA00007998"/>
    </source>
</evidence>
<keyword evidence="3" id="KW-0813">Transport</keyword>
<feature type="transmembrane region" description="Helical" evidence="8">
    <location>
        <begin position="269"/>
        <end position="294"/>
    </location>
</feature>
<dbReference type="EMBL" id="WJXB01000005">
    <property type="protein sequence ID" value="MRN54635.1"/>
    <property type="molecule type" value="Genomic_DNA"/>
</dbReference>
<evidence type="ECO:0000256" key="7">
    <source>
        <dbReference type="ARBA" id="ARBA00023136"/>
    </source>
</evidence>
<feature type="transmembrane region" description="Helical" evidence="8">
    <location>
        <begin position="137"/>
        <end position="165"/>
    </location>
</feature>
<reference evidence="9 10" key="1">
    <citation type="submission" date="2019-11" db="EMBL/GenBank/DDBJ databases">
        <title>Paenibacillus monticola sp. nov., a novel PGPR strain isolated from mountain sample in China.</title>
        <authorList>
            <person name="Zhao Q."/>
            <person name="Li H.-P."/>
            <person name="Zhang J.-L."/>
        </authorList>
    </citation>
    <scope>NUCLEOTIDE SEQUENCE [LARGE SCALE GENOMIC DNA]</scope>
    <source>
        <strain evidence="9 10">LC-T2</strain>
    </source>
</reference>
<evidence type="ECO:0000256" key="1">
    <source>
        <dbReference type="ARBA" id="ARBA00004141"/>
    </source>
</evidence>
<protein>
    <submittedName>
        <fullName evidence="9">GerAB/ArcD/ProY family transporter</fullName>
    </submittedName>
</protein>
<accession>A0A7X2H720</accession>
<dbReference type="GO" id="GO:0016020">
    <property type="term" value="C:membrane"/>
    <property type="evidence" value="ECO:0007669"/>
    <property type="project" value="UniProtKB-SubCell"/>
</dbReference>
<dbReference type="RefSeq" id="WP_154119904.1">
    <property type="nucleotide sequence ID" value="NZ_WJXB01000005.1"/>
</dbReference>
<feature type="transmembrane region" description="Helical" evidence="8">
    <location>
        <begin position="104"/>
        <end position="125"/>
    </location>
</feature>
<feature type="transmembrane region" description="Helical" evidence="8">
    <location>
        <begin position="218"/>
        <end position="240"/>
    </location>
</feature>
<evidence type="ECO:0000313" key="10">
    <source>
        <dbReference type="Proteomes" id="UP000463051"/>
    </source>
</evidence>
<feature type="transmembrane region" description="Helical" evidence="8">
    <location>
        <begin position="77"/>
        <end position="92"/>
    </location>
</feature>
<evidence type="ECO:0000256" key="5">
    <source>
        <dbReference type="ARBA" id="ARBA00022692"/>
    </source>
</evidence>
<dbReference type="PANTHER" id="PTHR34975:SF2">
    <property type="entry name" value="SPORE GERMINATION PROTEIN A2"/>
    <property type="match status" value="1"/>
</dbReference>
<proteinExistence type="inferred from homology"/>
<feature type="transmembrane region" description="Helical" evidence="8">
    <location>
        <begin position="12"/>
        <end position="30"/>
    </location>
</feature>
<keyword evidence="6 8" id="KW-1133">Transmembrane helix</keyword>
<dbReference type="Proteomes" id="UP000463051">
    <property type="component" value="Unassembled WGS sequence"/>
</dbReference>
<dbReference type="NCBIfam" id="TIGR00912">
    <property type="entry name" value="2A0309"/>
    <property type="match status" value="1"/>
</dbReference>
<evidence type="ECO:0000256" key="8">
    <source>
        <dbReference type="SAM" id="Phobius"/>
    </source>
</evidence>
<feature type="transmembrane region" description="Helical" evidence="8">
    <location>
        <begin position="337"/>
        <end position="356"/>
    </location>
</feature>
<feature type="transmembrane region" description="Helical" evidence="8">
    <location>
        <begin position="306"/>
        <end position="325"/>
    </location>
</feature>
<comment type="similarity">
    <text evidence="2">Belongs to the amino acid-polyamine-organocation (APC) superfamily. Spore germination protein (SGP) (TC 2.A.3.9) family.</text>
</comment>
<dbReference type="PANTHER" id="PTHR34975">
    <property type="entry name" value="SPORE GERMINATION PROTEIN A2"/>
    <property type="match status" value="1"/>
</dbReference>
<feature type="transmembrane region" description="Helical" evidence="8">
    <location>
        <begin position="36"/>
        <end position="57"/>
    </location>
</feature>
<comment type="subcellular location">
    <subcellularLocation>
        <location evidence="1">Membrane</location>
        <topology evidence="1">Multi-pass membrane protein</topology>
    </subcellularLocation>
</comment>
<keyword evidence="10" id="KW-1185">Reference proteome</keyword>
<evidence type="ECO:0000313" key="9">
    <source>
        <dbReference type="EMBL" id="MRN54635.1"/>
    </source>
</evidence>
<keyword evidence="7 8" id="KW-0472">Membrane</keyword>
<dbReference type="Pfam" id="PF03845">
    <property type="entry name" value="Spore_permease"/>
    <property type="match status" value="1"/>
</dbReference>
<name>A0A7X2H720_9BACL</name>